<dbReference type="Proteomes" id="UP000001919">
    <property type="component" value="Chromosome"/>
</dbReference>
<keyword evidence="2" id="KW-1185">Reference proteome</keyword>
<evidence type="ECO:0000313" key="1">
    <source>
        <dbReference type="EMBL" id="ACU86905.1"/>
    </source>
</evidence>
<dbReference type="STRING" id="446465.Bfae_31450"/>
<sequence>MTTDGSTTAERRPRLGSLPGSSALVRISDGAWGWLRAVMLEQEPPAQITEEQIIELERAGLLVQSPQGDGSLSVQRHWEQVLRTGLRSPVGVELVCVDGAEGWTTALRIAGRFVLVVDQVREVLAGEETLRLGRRSSAVTLGLTTIEALGDTFETVIPQRPAFTGRAPAATAPAPSGPAAEELADAPALAQVQMLVVSAPDEEGTAAGGGSWYALGEGGEQLAVLVPAEDGADEDGPVLRGLAPGALTSAMRQKVIAAIDHVSAGAGERAAS</sequence>
<evidence type="ECO:0000313" key="2">
    <source>
        <dbReference type="Proteomes" id="UP000001919"/>
    </source>
</evidence>
<dbReference type="KEGG" id="bfa:Bfae_31450"/>
<reference evidence="1 2" key="1">
    <citation type="journal article" date="2009" name="Stand. Genomic Sci.">
        <title>Complete genome sequence of Brachybacterium faecium type strain (Schefferle 6-10).</title>
        <authorList>
            <person name="Lapidus A."/>
            <person name="Pukall R."/>
            <person name="Labuttii K."/>
            <person name="Copeland A."/>
            <person name="Del Rio T.G."/>
            <person name="Nolan M."/>
            <person name="Chen F."/>
            <person name="Lucas S."/>
            <person name="Tice H."/>
            <person name="Cheng J.F."/>
            <person name="Bruce D."/>
            <person name="Goodwin L."/>
            <person name="Pitluck S."/>
            <person name="Rohde M."/>
            <person name="Goker M."/>
            <person name="Pati A."/>
            <person name="Ivanova N."/>
            <person name="Mavrommatis K."/>
            <person name="Chen A."/>
            <person name="Palaniappan K."/>
            <person name="D'haeseleer P."/>
            <person name="Chain P."/>
            <person name="Bristow J."/>
            <person name="Eisen J.A."/>
            <person name="Markowitz V."/>
            <person name="Hugenholtz P."/>
            <person name="Kyrpides N.C."/>
            <person name="Klenk H.P."/>
        </authorList>
    </citation>
    <scope>NUCLEOTIDE SEQUENCE [LARGE SCALE GENOMIC DNA]</scope>
    <source>
        <strain evidence="2">ATCC 43885 / DSM 4810 / JCM 11609 / LMG 19847 / NBRC 14762 / NCIMB 9860 / 6-10</strain>
    </source>
</reference>
<dbReference type="eggNOG" id="ENOG5031E2H">
    <property type="taxonomic scope" value="Bacteria"/>
</dbReference>
<proteinExistence type="predicted"/>
<evidence type="ECO:0008006" key="3">
    <source>
        <dbReference type="Google" id="ProtNLM"/>
    </source>
</evidence>
<dbReference type="PATRIC" id="fig|446465.5.peg.3112"/>
<gene>
    <name evidence="1" type="ordered locus">Bfae_31450</name>
</gene>
<dbReference type="HOGENOM" id="CLU_972067_0_0_11"/>
<dbReference type="OrthoDB" id="4792105at2"/>
<organism evidence="1 2">
    <name type="scientific">Brachybacterium faecium (strain ATCC 43885 / DSM 4810 / JCM 11609 / LMG 19847 / NBRC 14762 / NCIMB 9860 / 6-10)</name>
    <dbReference type="NCBI Taxonomy" id="446465"/>
    <lineage>
        <taxon>Bacteria</taxon>
        <taxon>Bacillati</taxon>
        <taxon>Actinomycetota</taxon>
        <taxon>Actinomycetes</taxon>
        <taxon>Micrococcales</taxon>
        <taxon>Dermabacteraceae</taxon>
        <taxon>Brachybacterium</taxon>
    </lineage>
</organism>
<dbReference type="EMBL" id="CP001643">
    <property type="protein sequence ID" value="ACU86905.1"/>
    <property type="molecule type" value="Genomic_DNA"/>
</dbReference>
<accession>C7MB18</accession>
<dbReference type="AlphaFoldDB" id="C7MB18"/>
<protein>
    <recommendedName>
        <fullName evidence="3">ESX secretion-associated protein EspG</fullName>
    </recommendedName>
</protein>
<name>C7MB18_BRAFD</name>